<reference evidence="8 9" key="2">
    <citation type="submission" date="2021-10" db="EMBL/GenBank/DDBJ databases">
        <authorList>
            <person name="Piombo E."/>
        </authorList>
    </citation>
    <scope>NUCLEOTIDE SEQUENCE [LARGE SCALE GENOMIC DNA]</scope>
</reference>
<comment type="caution">
    <text evidence="8">The sequence shown here is derived from an EMBL/GenBank/DDBJ whole genome shotgun (WGS) entry which is preliminary data.</text>
</comment>
<dbReference type="PANTHER" id="PTHR15549:SF33">
    <property type="entry name" value="MEMBRANE PROTEIN WSC4, PUTATIVE (AFU_ORTHOLOGUE AFUA_5G09020)-RELATED"/>
    <property type="match status" value="1"/>
</dbReference>
<evidence type="ECO:0000256" key="2">
    <source>
        <dbReference type="ARBA" id="ARBA00022692"/>
    </source>
</evidence>
<feature type="compositionally biased region" description="Low complexity" evidence="5">
    <location>
        <begin position="280"/>
        <end position="298"/>
    </location>
</feature>
<dbReference type="OrthoDB" id="2110578at2759"/>
<keyword evidence="3 6" id="KW-1133">Transmembrane helix</keyword>
<evidence type="ECO:0000313" key="8">
    <source>
        <dbReference type="EMBL" id="CAH0055838.1"/>
    </source>
</evidence>
<reference evidence="9" key="1">
    <citation type="submission" date="2019-06" db="EMBL/GenBank/DDBJ databases">
        <authorList>
            <person name="Broberg M."/>
        </authorList>
    </citation>
    <scope>NUCLEOTIDE SEQUENCE [LARGE SCALE GENOMIC DNA]</scope>
</reference>
<feature type="chain" id="PRO_5040153793" evidence="7">
    <location>
        <begin position="24"/>
        <end position="467"/>
    </location>
</feature>
<feature type="region of interest" description="Disordered" evidence="5">
    <location>
        <begin position="416"/>
        <end position="467"/>
    </location>
</feature>
<evidence type="ECO:0000313" key="9">
    <source>
        <dbReference type="Proteomes" id="UP000775872"/>
    </source>
</evidence>
<evidence type="ECO:0000256" key="3">
    <source>
        <dbReference type="ARBA" id="ARBA00022989"/>
    </source>
</evidence>
<gene>
    <name evidence="8" type="ORF">CSOL1703_00017998</name>
</gene>
<dbReference type="PANTHER" id="PTHR15549">
    <property type="entry name" value="PAIRED IMMUNOGLOBULIN-LIKE TYPE 2 RECEPTOR"/>
    <property type="match status" value="1"/>
</dbReference>
<dbReference type="GO" id="GO:0071944">
    <property type="term" value="C:cell periphery"/>
    <property type="evidence" value="ECO:0007669"/>
    <property type="project" value="UniProtKB-ARBA"/>
</dbReference>
<feature type="region of interest" description="Disordered" evidence="5">
    <location>
        <begin position="337"/>
        <end position="391"/>
    </location>
</feature>
<proteinExistence type="predicted"/>
<comment type="subcellular location">
    <subcellularLocation>
        <location evidence="1">Membrane</location>
        <topology evidence="1">Single-pass membrane protein</topology>
    </subcellularLocation>
</comment>
<feature type="compositionally biased region" description="Polar residues" evidence="5">
    <location>
        <begin position="355"/>
        <end position="364"/>
    </location>
</feature>
<keyword evidence="9" id="KW-1185">Reference proteome</keyword>
<evidence type="ECO:0000256" key="7">
    <source>
        <dbReference type="SAM" id="SignalP"/>
    </source>
</evidence>
<evidence type="ECO:0000256" key="4">
    <source>
        <dbReference type="ARBA" id="ARBA00023136"/>
    </source>
</evidence>
<dbReference type="Proteomes" id="UP000775872">
    <property type="component" value="Unassembled WGS sequence"/>
</dbReference>
<keyword evidence="7" id="KW-0732">Signal</keyword>
<evidence type="ECO:0000256" key="1">
    <source>
        <dbReference type="ARBA" id="ARBA00004167"/>
    </source>
</evidence>
<feature type="compositionally biased region" description="Basic and acidic residues" evidence="5">
    <location>
        <begin position="453"/>
        <end position="467"/>
    </location>
</feature>
<dbReference type="GO" id="GO:0016020">
    <property type="term" value="C:membrane"/>
    <property type="evidence" value="ECO:0007669"/>
    <property type="project" value="UniProtKB-SubCell"/>
</dbReference>
<dbReference type="AlphaFoldDB" id="A0A9P0EQH7"/>
<feature type="transmembrane region" description="Helical" evidence="6">
    <location>
        <begin position="308"/>
        <end position="330"/>
    </location>
</feature>
<dbReference type="InterPro" id="IPR051694">
    <property type="entry name" value="Immunoregulatory_rcpt-like"/>
</dbReference>
<feature type="region of interest" description="Disordered" evidence="5">
    <location>
        <begin position="280"/>
        <end position="300"/>
    </location>
</feature>
<evidence type="ECO:0000256" key="6">
    <source>
        <dbReference type="SAM" id="Phobius"/>
    </source>
</evidence>
<evidence type="ECO:0000256" key="5">
    <source>
        <dbReference type="SAM" id="MobiDB-lite"/>
    </source>
</evidence>
<accession>A0A9P0EQH7</accession>
<protein>
    <submittedName>
        <fullName evidence="8">Uncharacterized protein</fullName>
    </submittedName>
</protein>
<name>A0A9P0EQH7_9HYPO</name>
<keyword evidence="4 6" id="KW-0472">Membrane</keyword>
<keyword evidence="2 6" id="KW-0812">Transmembrane</keyword>
<dbReference type="EMBL" id="CABFOC020000062">
    <property type="protein sequence ID" value="CAH0055838.1"/>
    <property type="molecule type" value="Genomic_DNA"/>
</dbReference>
<feature type="signal peptide" evidence="7">
    <location>
        <begin position="1"/>
        <end position="23"/>
    </location>
</feature>
<feature type="compositionally biased region" description="Low complexity" evidence="5">
    <location>
        <begin position="431"/>
        <end position="452"/>
    </location>
</feature>
<organism evidence="8 9">
    <name type="scientific">Clonostachys solani</name>
    <dbReference type="NCBI Taxonomy" id="160281"/>
    <lineage>
        <taxon>Eukaryota</taxon>
        <taxon>Fungi</taxon>
        <taxon>Dikarya</taxon>
        <taxon>Ascomycota</taxon>
        <taxon>Pezizomycotina</taxon>
        <taxon>Sordariomycetes</taxon>
        <taxon>Hypocreomycetidae</taxon>
        <taxon>Hypocreales</taxon>
        <taxon>Bionectriaceae</taxon>
        <taxon>Clonostachys</taxon>
    </lineage>
</organism>
<sequence length="467" mass="50115">MLPSKRLCLFFACLAAFIAPSLGQRPSTASLCDYYASALYGANNSNTQWNLIRHIVSLAFEGGSELTNKSSELTGILRPGKFGGVDIDLRQYFNGSRASTNVNNAPIGINWLDQGGTVPLSDFLTGRTDTVVMSNSSNQYHLFGNFFVSFSRAFACSIPYPSLPNSAGPVQLSYAHKFMNLEYNQLGHFINQLSQAAIYYGFSTQDAETFRTRLNSQYNVRCAPPVTFNPAMGPQLLSLCQNPTCPLAVPVSDCAAYNNLTANGIADSSPTTVTATATATATASTAPSSSATSASPATQDEDKLTKGAIAGIAIGGAAVLVLAVAAFFFFRRRRNNNNSPPPPPSAPPSAWAGSQHFSSPTLDPTSPAGRDRHASSYFSTGPPPSEMASSRYQSPVELNAKTGDPYLQQWAATVSHPVEMDSSPAGDHQWSQDQGGEIQQAQTQSQSHTYHQTQDDATRQYHEGNYR</sequence>